<keyword evidence="2" id="KW-0539">Nucleus</keyword>
<evidence type="ECO:0000256" key="3">
    <source>
        <dbReference type="PROSITE-ProRule" id="PRU00176"/>
    </source>
</evidence>
<feature type="domain" description="RRM" evidence="5">
    <location>
        <begin position="84"/>
        <end position="169"/>
    </location>
</feature>
<dbReference type="InterPro" id="IPR041591">
    <property type="entry name" value="OCRE"/>
</dbReference>
<protein>
    <submittedName>
        <fullName evidence="6">Putative RNA-binding protein 10</fullName>
    </submittedName>
</protein>
<dbReference type="InterPro" id="IPR035979">
    <property type="entry name" value="RBD_domain_sf"/>
</dbReference>
<dbReference type="InterPro" id="IPR000504">
    <property type="entry name" value="RRM_dom"/>
</dbReference>
<reference evidence="6" key="1">
    <citation type="submission" date="2017-04" db="EMBL/GenBank/DDBJ databases">
        <title>Population genomics of picophytoplankton unveils novel chromosome hypervariability.</title>
        <authorList>
            <consortium name="DOE Joint Genome Institute"/>
            <person name="Blanc-Mathieu R."/>
            <person name="Krasovec M."/>
            <person name="Hebrard M."/>
            <person name="Yau S."/>
            <person name="Desgranges E."/>
            <person name="Martin J."/>
            <person name="Schackwitz W."/>
            <person name="Kuo A."/>
            <person name="Salin G."/>
            <person name="Donnadieu C."/>
            <person name="Desdevises Y."/>
            <person name="Sanchez-Ferandin S."/>
            <person name="Moreau H."/>
            <person name="Rivals E."/>
            <person name="Grigoriev I.V."/>
            <person name="Grimsley N."/>
            <person name="Eyre-Walker A."/>
            <person name="Piganeau G."/>
        </authorList>
    </citation>
    <scope>NUCLEOTIDE SEQUENCE [LARGE SCALE GENOMIC DNA]</scope>
    <source>
        <strain evidence="6">RCC 1115</strain>
    </source>
</reference>
<dbReference type="AlphaFoldDB" id="A0A1Y5IKP9"/>
<sequence>MSKRYREDQRGTWERGGRDDGRRSPPRWMRRGDEDYEQRRDRYSRERQVSPPRRRPEWPPDEQAQHRERRAPSPPPSASTHQTQILFFNNVPSDATEEEIANKVGSVIDIRCVRSIQVPVDKSTGRRKGFAFVDCGTVSNATLVKDALNGAALRGDWSHGGLSIEFSNSARSNRQAAASAAAQVAILQATAVSSMTKSSACESDYVFDKATGYYRHRTTGALYDAVTGLFYDAATNVWYSWNEKTQEHIVVGGSSAPSASTNENTNRLVVATVEAAPTRAMQMEKYRDRAKERRKLHGEAILDGAAPRNTVKGVVTGGKIRTKR</sequence>
<dbReference type="Pfam" id="PF17780">
    <property type="entry name" value="OCRE"/>
    <property type="match status" value="1"/>
</dbReference>
<dbReference type="Gene3D" id="3.30.70.330">
    <property type="match status" value="1"/>
</dbReference>
<proteinExistence type="predicted"/>
<evidence type="ECO:0000259" key="5">
    <source>
        <dbReference type="PROSITE" id="PS50102"/>
    </source>
</evidence>
<dbReference type="InterPro" id="IPR012677">
    <property type="entry name" value="Nucleotide-bd_a/b_plait_sf"/>
</dbReference>
<feature type="region of interest" description="Disordered" evidence="4">
    <location>
        <begin position="1"/>
        <end position="83"/>
    </location>
</feature>
<dbReference type="PANTHER" id="PTHR13948">
    <property type="entry name" value="RNA-BINDING PROTEIN"/>
    <property type="match status" value="1"/>
</dbReference>
<dbReference type="PROSITE" id="PS50102">
    <property type="entry name" value="RRM"/>
    <property type="match status" value="1"/>
</dbReference>
<dbReference type="PANTHER" id="PTHR13948:SF3">
    <property type="entry name" value="FI21118P1"/>
    <property type="match status" value="1"/>
</dbReference>
<comment type="subcellular location">
    <subcellularLocation>
        <location evidence="1">Nucleus</location>
    </subcellularLocation>
</comment>
<dbReference type="GO" id="GO:0005634">
    <property type="term" value="C:nucleus"/>
    <property type="evidence" value="ECO:0007669"/>
    <property type="project" value="UniProtKB-SubCell"/>
</dbReference>
<dbReference type="CDD" id="cd16166">
    <property type="entry name" value="OCRE_SUA_like"/>
    <property type="match status" value="1"/>
</dbReference>
<dbReference type="SUPFAM" id="SSF54928">
    <property type="entry name" value="RNA-binding domain, RBD"/>
    <property type="match status" value="1"/>
</dbReference>
<keyword evidence="3" id="KW-0694">RNA-binding</keyword>
<dbReference type="Pfam" id="PF00076">
    <property type="entry name" value="RRM_1"/>
    <property type="match status" value="1"/>
</dbReference>
<evidence type="ECO:0000256" key="1">
    <source>
        <dbReference type="ARBA" id="ARBA00004123"/>
    </source>
</evidence>
<evidence type="ECO:0000256" key="2">
    <source>
        <dbReference type="ARBA" id="ARBA00023242"/>
    </source>
</evidence>
<organism evidence="6">
    <name type="scientific">Ostreococcus tauri</name>
    <name type="common">Marine green alga</name>
    <dbReference type="NCBI Taxonomy" id="70448"/>
    <lineage>
        <taxon>Eukaryota</taxon>
        <taxon>Viridiplantae</taxon>
        <taxon>Chlorophyta</taxon>
        <taxon>Mamiellophyceae</taxon>
        <taxon>Mamiellales</taxon>
        <taxon>Bathycoccaceae</taxon>
        <taxon>Ostreococcus</taxon>
    </lineage>
</organism>
<evidence type="ECO:0000256" key="4">
    <source>
        <dbReference type="SAM" id="MobiDB-lite"/>
    </source>
</evidence>
<accession>A0A1Y5IKP9</accession>
<gene>
    <name evidence="6" type="ORF">BE221DRAFT_68046</name>
</gene>
<feature type="compositionally biased region" description="Basic and acidic residues" evidence="4">
    <location>
        <begin position="30"/>
        <end position="66"/>
    </location>
</feature>
<dbReference type="InterPro" id="IPR035623">
    <property type="entry name" value="SUA-like_OCRE"/>
</dbReference>
<dbReference type="Proteomes" id="UP000195557">
    <property type="component" value="Unassembled WGS sequence"/>
</dbReference>
<dbReference type="GO" id="GO:0003723">
    <property type="term" value="F:RNA binding"/>
    <property type="evidence" value="ECO:0007669"/>
    <property type="project" value="UniProtKB-UniRule"/>
</dbReference>
<dbReference type="EMBL" id="KZ155773">
    <property type="protein sequence ID" value="OUS48683.1"/>
    <property type="molecule type" value="Genomic_DNA"/>
</dbReference>
<name>A0A1Y5IKP9_OSTTA</name>
<feature type="compositionally biased region" description="Basic and acidic residues" evidence="4">
    <location>
        <begin position="1"/>
        <end position="23"/>
    </location>
</feature>
<dbReference type="GO" id="GO:0000398">
    <property type="term" value="P:mRNA splicing, via spliceosome"/>
    <property type="evidence" value="ECO:0007669"/>
    <property type="project" value="TreeGrafter"/>
</dbReference>
<evidence type="ECO:0000313" key="6">
    <source>
        <dbReference type="EMBL" id="OUS48683.1"/>
    </source>
</evidence>
<dbReference type="SMART" id="SM00360">
    <property type="entry name" value="RRM"/>
    <property type="match status" value="1"/>
</dbReference>